<dbReference type="EMBL" id="CP034346">
    <property type="protein sequence ID" value="AZS14324.1"/>
    <property type="molecule type" value="Genomic_DNA"/>
</dbReference>
<dbReference type="RefSeq" id="WP_126996884.1">
    <property type="nucleotide sequence ID" value="NZ_CP034346.1"/>
</dbReference>
<dbReference type="PROSITE" id="PS50035">
    <property type="entry name" value="PLD"/>
    <property type="match status" value="1"/>
</dbReference>
<dbReference type="InterPro" id="IPR025202">
    <property type="entry name" value="PLD-like_dom"/>
</dbReference>
<dbReference type="SUPFAM" id="SSF56024">
    <property type="entry name" value="Phospholipase D/nuclease"/>
    <property type="match status" value="1"/>
</dbReference>
<accession>A0A3Q9I7J9</accession>
<dbReference type="AlphaFoldDB" id="A0A3Q9I7J9"/>
<evidence type="ECO:0000259" key="1">
    <source>
        <dbReference type="PROSITE" id="PS50035"/>
    </source>
</evidence>
<sequence>MSSIFFSNSIKRNDFLRNEMNQYGMNMEVMIAVAFFTDEKFIQRLVENGCMVKLIVRLGFPTDYRSLESIIAKKNVNIRYFTSTKFHPKLYIYGNDIAFLGSSNLTDGGLMGNQELNVSIDSENPEFDELKEIFYDYWKEASVLTEEVLRKYREITIGIKRDLDNIDRKIMDIIGKVEYANVTIIDKNKKKNNVNEREQDLLKDYQTFLSSFEQLEEIYKLTKKRIVTEELPIRIEIHRFLNWVRDWKANGELYLKAPLRSGDELTEFLRENIQQYHSQCEANQFLNVINRYRILNQQLGSSERIKLLSKDDLLETLSSVTAFYEHTRHSKAFQWKQDFLKKNGEERIKNTLTYLLYGKDDFRKRIARCICDMDYSLVHFGESCIKELYGWVNRENIPIYNGRVQKSMQWLGFGRL</sequence>
<dbReference type="GO" id="GO:0004519">
    <property type="term" value="F:endonuclease activity"/>
    <property type="evidence" value="ECO:0007669"/>
    <property type="project" value="UniProtKB-KW"/>
</dbReference>
<dbReference type="InterPro" id="IPR001736">
    <property type="entry name" value="PLipase_D/transphosphatidylase"/>
</dbReference>
<proteinExistence type="predicted"/>
<keyword evidence="2" id="KW-0255">Endonuclease</keyword>
<keyword evidence="2" id="KW-0540">Nuclease</keyword>
<dbReference type="Proteomes" id="UP000270678">
    <property type="component" value="Chromosome"/>
</dbReference>
<protein>
    <submittedName>
        <fullName evidence="2">NgoFVII family restriction endonuclease</fullName>
    </submittedName>
</protein>
<gene>
    <name evidence="2" type="ORF">EI981_07540</name>
</gene>
<evidence type="ECO:0000313" key="2">
    <source>
        <dbReference type="EMBL" id="AZS14324.1"/>
    </source>
</evidence>
<reference evidence="3" key="1">
    <citation type="submission" date="2018-12" db="EMBL/GenBank/DDBJ databases">
        <title>Complete genome sequence of Paenibacillus sp. MBLB1234.</title>
        <authorList>
            <person name="Nam Y.-D."/>
            <person name="Kang J."/>
            <person name="Chung W.-H."/>
            <person name="Park Y.S."/>
        </authorList>
    </citation>
    <scope>NUCLEOTIDE SEQUENCE [LARGE SCALE GENOMIC DNA]</scope>
    <source>
        <strain evidence="3">MBLB1234</strain>
    </source>
</reference>
<keyword evidence="3" id="KW-1185">Reference proteome</keyword>
<keyword evidence="2" id="KW-0378">Hydrolase</keyword>
<dbReference type="Pfam" id="PF13091">
    <property type="entry name" value="PLDc_2"/>
    <property type="match status" value="1"/>
</dbReference>
<evidence type="ECO:0000313" key="3">
    <source>
        <dbReference type="Proteomes" id="UP000270678"/>
    </source>
</evidence>
<dbReference type="KEGG" id="plut:EI981_07540"/>
<dbReference type="GO" id="GO:0006793">
    <property type="term" value="P:phosphorus metabolic process"/>
    <property type="evidence" value="ECO:0007669"/>
    <property type="project" value="UniProtKB-ARBA"/>
</dbReference>
<organism evidence="2 3">
    <name type="scientific">Paenibacillus lutimineralis</name>
    <dbReference type="NCBI Taxonomy" id="2707005"/>
    <lineage>
        <taxon>Bacteria</taxon>
        <taxon>Bacillati</taxon>
        <taxon>Bacillota</taxon>
        <taxon>Bacilli</taxon>
        <taxon>Bacillales</taxon>
        <taxon>Paenibacillaceae</taxon>
        <taxon>Paenibacillus</taxon>
    </lineage>
</organism>
<dbReference type="CDD" id="cd09117">
    <property type="entry name" value="PLDc_Bfil_DEXD_like"/>
    <property type="match status" value="1"/>
</dbReference>
<dbReference type="Gene3D" id="3.30.870.10">
    <property type="entry name" value="Endonuclease Chain A"/>
    <property type="match status" value="1"/>
</dbReference>
<name>A0A3Q9I7J9_9BACL</name>
<feature type="domain" description="PLD phosphodiesterase" evidence="1">
    <location>
        <begin position="82"/>
        <end position="109"/>
    </location>
</feature>
<dbReference type="OrthoDB" id="9802848at2"/>